<reference evidence="1 2" key="1">
    <citation type="journal article" date="2013" name="Environ. Microbiol.">
        <title>Chloride and organic osmolytes: a hybrid strategy to cope with elevated salinities by the moderately halophilic, chloride-dependent bacterium Halobacillus halophilus.</title>
        <authorList>
            <person name="Saum S.H."/>
            <person name="Pfeiffer F."/>
            <person name="Palm P."/>
            <person name="Rampp M."/>
            <person name="Schuster S.C."/>
            <person name="Muller V."/>
            <person name="Oesterhelt D."/>
        </authorList>
    </citation>
    <scope>NUCLEOTIDE SEQUENCE [LARGE SCALE GENOMIC DNA]</scope>
    <source>
        <strain evidence="2">ATCC 35676 / DSM 2266 / JCM 20832 / KCTC 3685 / LMG 17431 / NBRC 102448 / NCIMB 2269</strain>
    </source>
</reference>
<keyword evidence="2" id="KW-1185">Reference proteome</keyword>
<dbReference type="Proteomes" id="UP000007397">
    <property type="component" value="Chromosome"/>
</dbReference>
<dbReference type="KEGG" id="hhd:HBHAL_3092"/>
<proteinExistence type="predicted"/>
<name>I0JMR9_HALH3</name>
<evidence type="ECO:0000313" key="2">
    <source>
        <dbReference type="Proteomes" id="UP000007397"/>
    </source>
</evidence>
<sequence length="31" mass="3559">MYESSMLESYYVKRAKGALPYERISSRTGKG</sequence>
<gene>
    <name evidence="1" type="ordered locus">HBHAL_3092</name>
</gene>
<dbReference type="HOGENOM" id="CLU_3396836_0_0_9"/>
<accession>I0JMR9</accession>
<dbReference type="AlphaFoldDB" id="I0JMR9"/>
<dbReference type="EMBL" id="HE717023">
    <property type="protein sequence ID" value="CCG45439.1"/>
    <property type="molecule type" value="Genomic_DNA"/>
</dbReference>
<evidence type="ECO:0000313" key="1">
    <source>
        <dbReference type="EMBL" id="CCG45439.1"/>
    </source>
</evidence>
<organism evidence="1 2">
    <name type="scientific">Halobacillus halophilus (strain ATCC 35676 / DSM 2266 / JCM 20832 / KCTC 3685 / LMG 17431 / NBRC 102448 / NCIMB 2269)</name>
    <name type="common">Sporosarcina halophila</name>
    <dbReference type="NCBI Taxonomy" id="866895"/>
    <lineage>
        <taxon>Bacteria</taxon>
        <taxon>Bacillati</taxon>
        <taxon>Bacillota</taxon>
        <taxon>Bacilli</taxon>
        <taxon>Bacillales</taxon>
        <taxon>Bacillaceae</taxon>
        <taxon>Halobacillus</taxon>
    </lineage>
</organism>
<protein>
    <submittedName>
        <fullName evidence="1">Uncharacterized protein</fullName>
    </submittedName>
</protein>